<dbReference type="SUPFAM" id="SSF52540">
    <property type="entry name" value="P-loop containing nucleoside triphosphate hydrolases"/>
    <property type="match status" value="1"/>
</dbReference>
<dbReference type="SMART" id="SM01043">
    <property type="entry name" value="BTAD"/>
    <property type="match status" value="1"/>
</dbReference>
<comment type="caution">
    <text evidence="8">The sequence shown here is derived from an EMBL/GenBank/DDBJ whole genome shotgun (WGS) entry which is preliminary data.</text>
</comment>
<dbReference type="InterPro" id="IPR019734">
    <property type="entry name" value="TPR_rpt"/>
</dbReference>
<evidence type="ECO:0000256" key="2">
    <source>
        <dbReference type="ARBA" id="ARBA00023015"/>
    </source>
</evidence>
<dbReference type="Gene3D" id="1.25.40.10">
    <property type="entry name" value="Tetratricopeptide repeat domain"/>
    <property type="match status" value="2"/>
</dbReference>
<evidence type="ECO:0000256" key="6">
    <source>
        <dbReference type="PROSITE-ProRule" id="PRU01091"/>
    </source>
</evidence>
<dbReference type="InterPro" id="IPR027417">
    <property type="entry name" value="P-loop_NTPase"/>
</dbReference>
<evidence type="ECO:0000256" key="4">
    <source>
        <dbReference type="ARBA" id="ARBA00023163"/>
    </source>
</evidence>
<keyword evidence="2" id="KW-0805">Transcription regulation</keyword>
<dbReference type="InterPro" id="IPR016032">
    <property type="entry name" value="Sig_transdc_resp-reg_C-effctor"/>
</dbReference>
<name>A0A8J3ZL54_9ACTN</name>
<evidence type="ECO:0000256" key="3">
    <source>
        <dbReference type="ARBA" id="ARBA00023125"/>
    </source>
</evidence>
<dbReference type="AlphaFoldDB" id="A0A8J3ZL54"/>
<feature type="DNA-binding region" description="OmpR/PhoB-type" evidence="6">
    <location>
        <begin position="1"/>
        <end position="102"/>
    </location>
</feature>
<evidence type="ECO:0000256" key="1">
    <source>
        <dbReference type="ARBA" id="ARBA00005820"/>
    </source>
</evidence>
<dbReference type="CDD" id="cd15831">
    <property type="entry name" value="BTAD"/>
    <property type="match status" value="1"/>
</dbReference>
<keyword evidence="3 6" id="KW-0238">DNA-binding</keyword>
<dbReference type="InterPro" id="IPR011990">
    <property type="entry name" value="TPR-like_helical_dom_sf"/>
</dbReference>
<dbReference type="PANTHER" id="PTHR35807">
    <property type="entry name" value="TRANSCRIPTIONAL REGULATOR REDD-RELATED"/>
    <property type="match status" value="1"/>
</dbReference>
<feature type="repeat" description="TPR" evidence="5">
    <location>
        <begin position="726"/>
        <end position="759"/>
    </location>
</feature>
<dbReference type="PROSITE" id="PS50005">
    <property type="entry name" value="TPR"/>
    <property type="match status" value="1"/>
</dbReference>
<dbReference type="GO" id="GO:0006355">
    <property type="term" value="P:regulation of DNA-templated transcription"/>
    <property type="evidence" value="ECO:0007669"/>
    <property type="project" value="InterPro"/>
</dbReference>
<sequence length="934" mass="102050">MPDVELRLLGPVEVRSETGVLVPLRRRQERLALAVLLLEPGRAVAVDRLVDLLWNQKPPPMARAALQTVMSHIRAALRSATGGDAAESVRLLARGGGYLLQVRPECVDLHRFNRLVDEARAVKDPSVRSARLALALDLWRGPALGDAATGDARERLCSELEESRFAAICDRIDAELDAGRHADVVAELSSLTVEHPLRERLHGQLMVALYRCGRRADALDAFRRARQLLVAELGLEPGSQLRALEASIIADTARTEDLLPVGTQARFVPAQLPPDLASFAGRSDDLRRLDALLAEDATATAPSICLVTGTAGVGKTTLAVRWAQQARDRFPDGQVFLNLRGFDPVDPPAGPSETLPVLLQTLQVPAEHIPATLEAQVASYRSLLAGRRMLIMLDNVRDADQVRPLLPGSPGCAVVITSRNQLASLLVVDGAQLLPLDLLSADEARELLARRLGAERVAAEAGAVDDIIARCARLPLALAIVAARAATHPAFALAALVGEPHDPRVSLDTFDGGDHATRVRAVFSWSYQSLSHGAARLFRLLGLHPGPDIAAPAAASLAGTPIGPVRMLLAELARAHLVSENRPGRYGFHDLLRAYAAELAHTHDHGTERHAALHRLFDHYLHTAHTAHRLLTSHRDPIVVGTPLAEVATERLTDDAQALAWFDAERVVLVAVVAQAAKAGFNTHSWQLAWALTEFFDRRGHWHGWAATHRTALRAIHGQTDHLGQAHIHRGLAVAYARLSRHDDAVTHFNRALELFTELDNRTSQGHTHLGLAWLFDRQGRCPQALDHAIQALDLYREAGNAAGQANALNAVGWYHAQLGNYEQTLVHCEPAIALQRDSRDRRGEASTWDSLGYAHRHLGHHEQATACGRNAVELYREIGDRYNEADTLIRLGDTRHVVGDHHTARENWRRALTILDELGHPDAGEARARLSHQ</sequence>
<dbReference type="Pfam" id="PF00931">
    <property type="entry name" value="NB-ARC"/>
    <property type="match status" value="1"/>
</dbReference>
<keyword evidence="5" id="KW-0802">TPR repeat</keyword>
<dbReference type="PROSITE" id="PS51755">
    <property type="entry name" value="OMPR_PHOB"/>
    <property type="match status" value="1"/>
</dbReference>
<evidence type="ECO:0000256" key="5">
    <source>
        <dbReference type="PROSITE-ProRule" id="PRU00339"/>
    </source>
</evidence>
<dbReference type="GO" id="GO:0000160">
    <property type="term" value="P:phosphorelay signal transduction system"/>
    <property type="evidence" value="ECO:0007669"/>
    <property type="project" value="InterPro"/>
</dbReference>
<dbReference type="InterPro" id="IPR036388">
    <property type="entry name" value="WH-like_DNA-bd_sf"/>
</dbReference>
<dbReference type="InterPro" id="IPR001867">
    <property type="entry name" value="OmpR/PhoB-type_DNA-bd"/>
</dbReference>
<dbReference type="InterPro" id="IPR002182">
    <property type="entry name" value="NB-ARC"/>
</dbReference>
<dbReference type="Pfam" id="PF03704">
    <property type="entry name" value="BTAD"/>
    <property type="match status" value="1"/>
</dbReference>
<dbReference type="GO" id="GO:0003677">
    <property type="term" value="F:DNA binding"/>
    <property type="evidence" value="ECO:0007669"/>
    <property type="project" value="UniProtKB-UniRule"/>
</dbReference>
<dbReference type="Proteomes" id="UP000612585">
    <property type="component" value="Unassembled WGS sequence"/>
</dbReference>
<dbReference type="Gene3D" id="3.40.50.300">
    <property type="entry name" value="P-loop containing nucleotide triphosphate hydrolases"/>
    <property type="match status" value="1"/>
</dbReference>
<proteinExistence type="inferred from homology"/>
<dbReference type="PRINTS" id="PR00364">
    <property type="entry name" value="DISEASERSIST"/>
</dbReference>
<evidence type="ECO:0000313" key="9">
    <source>
        <dbReference type="Proteomes" id="UP000612585"/>
    </source>
</evidence>
<dbReference type="Pfam" id="PF13424">
    <property type="entry name" value="TPR_12"/>
    <property type="match status" value="1"/>
</dbReference>
<reference evidence="8" key="1">
    <citation type="submission" date="2021-01" db="EMBL/GenBank/DDBJ databases">
        <title>Whole genome shotgun sequence of Virgisporangium aurantiacum NBRC 16421.</title>
        <authorList>
            <person name="Komaki H."/>
            <person name="Tamura T."/>
        </authorList>
    </citation>
    <scope>NUCLEOTIDE SEQUENCE</scope>
    <source>
        <strain evidence="8">NBRC 16421</strain>
    </source>
</reference>
<evidence type="ECO:0000259" key="7">
    <source>
        <dbReference type="PROSITE" id="PS51755"/>
    </source>
</evidence>
<comment type="similarity">
    <text evidence="1">Belongs to the AfsR/DnrI/RedD regulatory family.</text>
</comment>
<gene>
    <name evidence="8" type="ORF">Vau01_110170</name>
</gene>
<dbReference type="GO" id="GO:0043531">
    <property type="term" value="F:ADP binding"/>
    <property type="evidence" value="ECO:0007669"/>
    <property type="project" value="InterPro"/>
</dbReference>
<organism evidence="8 9">
    <name type="scientific">Virgisporangium aurantiacum</name>
    <dbReference type="NCBI Taxonomy" id="175570"/>
    <lineage>
        <taxon>Bacteria</taxon>
        <taxon>Bacillati</taxon>
        <taxon>Actinomycetota</taxon>
        <taxon>Actinomycetes</taxon>
        <taxon>Micromonosporales</taxon>
        <taxon>Micromonosporaceae</taxon>
        <taxon>Virgisporangium</taxon>
    </lineage>
</organism>
<dbReference type="EMBL" id="BOPG01000096">
    <property type="protein sequence ID" value="GIJ63501.1"/>
    <property type="molecule type" value="Genomic_DNA"/>
</dbReference>
<keyword evidence="4" id="KW-0804">Transcription</keyword>
<dbReference type="SMART" id="SM00028">
    <property type="entry name" value="TPR"/>
    <property type="match status" value="6"/>
</dbReference>
<dbReference type="SMART" id="SM00862">
    <property type="entry name" value="Trans_reg_C"/>
    <property type="match status" value="1"/>
</dbReference>
<dbReference type="SUPFAM" id="SSF48452">
    <property type="entry name" value="TPR-like"/>
    <property type="match status" value="2"/>
</dbReference>
<dbReference type="SUPFAM" id="SSF46894">
    <property type="entry name" value="C-terminal effector domain of the bipartite response regulators"/>
    <property type="match status" value="1"/>
</dbReference>
<dbReference type="PANTHER" id="PTHR35807:SF1">
    <property type="entry name" value="TRANSCRIPTIONAL REGULATOR REDD"/>
    <property type="match status" value="1"/>
</dbReference>
<keyword evidence="9" id="KW-1185">Reference proteome</keyword>
<accession>A0A8J3ZL54</accession>
<dbReference type="InterPro" id="IPR051677">
    <property type="entry name" value="AfsR-DnrI-RedD_regulator"/>
</dbReference>
<evidence type="ECO:0000313" key="8">
    <source>
        <dbReference type="EMBL" id="GIJ63501.1"/>
    </source>
</evidence>
<dbReference type="InterPro" id="IPR005158">
    <property type="entry name" value="BTAD"/>
</dbReference>
<feature type="domain" description="OmpR/PhoB-type" evidence="7">
    <location>
        <begin position="1"/>
        <end position="102"/>
    </location>
</feature>
<protein>
    <submittedName>
        <fullName evidence="8">SARP family transcriptional regulator</fullName>
    </submittedName>
</protein>
<dbReference type="Gene3D" id="1.10.10.10">
    <property type="entry name" value="Winged helix-like DNA-binding domain superfamily/Winged helix DNA-binding domain"/>
    <property type="match status" value="1"/>
</dbReference>